<feature type="transmembrane region" description="Helical" evidence="1">
    <location>
        <begin position="34"/>
        <end position="52"/>
    </location>
</feature>
<dbReference type="AlphaFoldDB" id="A0AAE1MC80"/>
<dbReference type="Proteomes" id="UP001293593">
    <property type="component" value="Unassembled WGS sequence"/>
</dbReference>
<proteinExistence type="predicted"/>
<sequence length="58" mass="6598">MIHAIWRWISLHQPLVSSHLLNHLSAHESLGGKLAGLWHLTLMILSILKIFYKLSKSG</sequence>
<accession>A0AAE1MC80</accession>
<evidence type="ECO:0000313" key="2">
    <source>
        <dbReference type="EMBL" id="KAK4259794.1"/>
    </source>
</evidence>
<name>A0AAE1MC80_9FABA</name>
<keyword evidence="1" id="KW-1133">Transmembrane helix</keyword>
<keyword evidence="1" id="KW-0812">Transmembrane</keyword>
<keyword evidence="1" id="KW-0472">Membrane</keyword>
<organism evidence="2 3">
    <name type="scientific">Acacia crassicarpa</name>
    <name type="common">northern wattle</name>
    <dbReference type="NCBI Taxonomy" id="499986"/>
    <lineage>
        <taxon>Eukaryota</taxon>
        <taxon>Viridiplantae</taxon>
        <taxon>Streptophyta</taxon>
        <taxon>Embryophyta</taxon>
        <taxon>Tracheophyta</taxon>
        <taxon>Spermatophyta</taxon>
        <taxon>Magnoliopsida</taxon>
        <taxon>eudicotyledons</taxon>
        <taxon>Gunneridae</taxon>
        <taxon>Pentapetalae</taxon>
        <taxon>rosids</taxon>
        <taxon>fabids</taxon>
        <taxon>Fabales</taxon>
        <taxon>Fabaceae</taxon>
        <taxon>Caesalpinioideae</taxon>
        <taxon>mimosoid clade</taxon>
        <taxon>Acacieae</taxon>
        <taxon>Acacia</taxon>
    </lineage>
</organism>
<reference evidence="2" key="1">
    <citation type="submission" date="2023-10" db="EMBL/GenBank/DDBJ databases">
        <title>Chromosome-level genome of the transformable northern wattle, Acacia crassicarpa.</title>
        <authorList>
            <person name="Massaro I."/>
            <person name="Sinha N.R."/>
            <person name="Poethig S."/>
            <person name="Leichty A.R."/>
        </authorList>
    </citation>
    <scope>NUCLEOTIDE SEQUENCE</scope>
    <source>
        <strain evidence="2">Acra3RX</strain>
        <tissue evidence="2">Leaf</tissue>
    </source>
</reference>
<keyword evidence="3" id="KW-1185">Reference proteome</keyword>
<dbReference type="EMBL" id="JAWXYG010000011">
    <property type="protein sequence ID" value="KAK4259794.1"/>
    <property type="molecule type" value="Genomic_DNA"/>
</dbReference>
<gene>
    <name evidence="2" type="ORF">QN277_006088</name>
</gene>
<protein>
    <submittedName>
        <fullName evidence="2">Uncharacterized protein</fullName>
    </submittedName>
</protein>
<comment type="caution">
    <text evidence="2">The sequence shown here is derived from an EMBL/GenBank/DDBJ whole genome shotgun (WGS) entry which is preliminary data.</text>
</comment>
<evidence type="ECO:0000256" key="1">
    <source>
        <dbReference type="SAM" id="Phobius"/>
    </source>
</evidence>
<evidence type="ECO:0000313" key="3">
    <source>
        <dbReference type="Proteomes" id="UP001293593"/>
    </source>
</evidence>